<keyword evidence="6 8" id="KW-0472">Membrane</keyword>
<evidence type="ECO:0000313" key="12">
    <source>
        <dbReference type="Proteomes" id="UP001181693"/>
    </source>
</evidence>
<keyword evidence="12" id="KW-1185">Reference proteome</keyword>
<comment type="caution">
    <text evidence="8">Lacks conserved residue(s) required for the propagation of feature annotation.</text>
</comment>
<keyword evidence="8" id="KW-0406">Ion transport</keyword>
<dbReference type="EMBL" id="DYDO01000002">
    <property type="protein sequence ID" value="DBA30243.1"/>
    <property type="molecule type" value="Genomic_DNA"/>
</dbReference>
<comment type="caution">
    <text evidence="11">The sequence shown here is derived from an EMBL/GenBank/DDBJ whole genome shotgun (WGS) entry which is preliminary data.</text>
</comment>
<comment type="similarity">
    <text evidence="2 8">Belongs to the organo anion transporter (TC 2.A.60) family.</text>
</comment>
<dbReference type="PANTHER" id="PTHR11388:SF16">
    <property type="entry name" value="SOLUTE CARRIER ORGANIC ANION TRANSPORTER FAMILY MEMBER 1A2"/>
    <property type="match status" value="1"/>
</dbReference>
<feature type="transmembrane region" description="Helical" evidence="8">
    <location>
        <begin position="469"/>
        <end position="495"/>
    </location>
</feature>
<evidence type="ECO:0000256" key="5">
    <source>
        <dbReference type="ARBA" id="ARBA00022989"/>
    </source>
</evidence>
<dbReference type="GO" id="GO:0043252">
    <property type="term" value="P:sodium-independent organic anion transport"/>
    <property type="evidence" value="ECO:0007669"/>
    <property type="project" value="TreeGrafter"/>
</dbReference>
<keyword evidence="7" id="KW-1015">Disulfide bond</keyword>
<dbReference type="InterPro" id="IPR036259">
    <property type="entry name" value="MFS_trans_sf"/>
</dbReference>
<dbReference type="AlphaFoldDB" id="A0AAV3AX38"/>
<dbReference type="SUPFAM" id="SSF103473">
    <property type="entry name" value="MFS general substrate transporter"/>
    <property type="match status" value="1"/>
</dbReference>
<evidence type="ECO:0000256" key="4">
    <source>
        <dbReference type="ARBA" id="ARBA00022692"/>
    </source>
</evidence>
<feature type="transmembrane region" description="Helical" evidence="8">
    <location>
        <begin position="202"/>
        <end position="226"/>
    </location>
</feature>
<dbReference type="PROSITE" id="PS51465">
    <property type="entry name" value="KAZAL_2"/>
    <property type="match status" value="1"/>
</dbReference>
<protein>
    <recommendedName>
        <fullName evidence="8">Solute carrier organic anion transporter family member</fullName>
    </recommendedName>
</protein>
<evidence type="ECO:0000259" key="10">
    <source>
        <dbReference type="PROSITE" id="PS51465"/>
    </source>
</evidence>
<keyword evidence="8" id="KW-0813">Transport</keyword>
<dbReference type="GO" id="GO:0006811">
    <property type="term" value="P:monoatomic ion transport"/>
    <property type="evidence" value="ECO:0007669"/>
    <property type="project" value="UniProtKB-KW"/>
</dbReference>
<evidence type="ECO:0000256" key="1">
    <source>
        <dbReference type="ARBA" id="ARBA00004651"/>
    </source>
</evidence>
<feature type="transmembrane region" description="Helical" evidence="8">
    <location>
        <begin position="21"/>
        <end position="39"/>
    </location>
</feature>
<dbReference type="GO" id="GO:0015125">
    <property type="term" value="F:bile acid transmembrane transporter activity"/>
    <property type="evidence" value="ECO:0007669"/>
    <property type="project" value="TreeGrafter"/>
</dbReference>
<evidence type="ECO:0000256" key="6">
    <source>
        <dbReference type="ARBA" id="ARBA00023136"/>
    </source>
</evidence>
<evidence type="ECO:0000259" key="9">
    <source>
        <dbReference type="PROSITE" id="PS50850"/>
    </source>
</evidence>
<feature type="transmembrane region" description="Helical" evidence="8">
    <location>
        <begin position="45"/>
        <end position="67"/>
    </location>
</feature>
<dbReference type="GO" id="GO:0016323">
    <property type="term" value="C:basolateral plasma membrane"/>
    <property type="evidence" value="ECO:0007669"/>
    <property type="project" value="TreeGrafter"/>
</dbReference>
<dbReference type="NCBIfam" id="TIGR00805">
    <property type="entry name" value="oat"/>
    <property type="match status" value="1"/>
</dbReference>
<dbReference type="GO" id="GO:0015347">
    <property type="term" value="F:sodium-independent organic anion transmembrane transporter activity"/>
    <property type="evidence" value="ECO:0007669"/>
    <property type="project" value="TreeGrafter"/>
</dbReference>
<evidence type="ECO:0000256" key="8">
    <source>
        <dbReference type="RuleBase" id="RU362056"/>
    </source>
</evidence>
<dbReference type="Pfam" id="PF07648">
    <property type="entry name" value="Kazal_2"/>
    <property type="match status" value="1"/>
</dbReference>
<keyword evidence="4 8" id="KW-0812">Transmembrane</keyword>
<accession>A0AAV3AX38</accession>
<dbReference type="Gene3D" id="1.20.1250.20">
    <property type="entry name" value="MFS general substrate transporter like domains"/>
    <property type="match status" value="2"/>
</dbReference>
<evidence type="ECO:0000256" key="2">
    <source>
        <dbReference type="ARBA" id="ARBA00009657"/>
    </source>
</evidence>
<comment type="subcellular location">
    <subcellularLocation>
        <location evidence="1 8">Cell membrane</location>
        <topology evidence="1 8">Multi-pass membrane protein</topology>
    </subcellularLocation>
</comment>
<feature type="transmembrane region" description="Helical" evidence="8">
    <location>
        <begin position="154"/>
        <end position="182"/>
    </location>
</feature>
<dbReference type="Pfam" id="PF03137">
    <property type="entry name" value="OATP"/>
    <property type="match status" value="1"/>
</dbReference>
<dbReference type="PROSITE" id="PS50850">
    <property type="entry name" value="MFS"/>
    <property type="match status" value="1"/>
</dbReference>
<feature type="domain" description="Kazal-like" evidence="10">
    <location>
        <begin position="394"/>
        <end position="449"/>
    </location>
</feature>
<evidence type="ECO:0000313" key="11">
    <source>
        <dbReference type="EMBL" id="DBA30243.1"/>
    </source>
</evidence>
<sequence length="497" mass="55005">MITQIERRFNIPSKLVGIIDSSFDIGNLLVITFVSYLGAKLHRPRMIGFGCMIMFLGSCLTTLPHFIMKRYQYERATVYTSDNITSHTQLCLANHSHPSSDLDVPEECAVGSSESLMWIFVLFGNILQGIGETPIEPLGVSFVDDFAKLENSPFYIGIIQTLSILGPLLGSLLASYMAQIFVDIGFINLDEVFITMTDTRWVGAWWMGFLVSGGLNLLASIPFFFFPKSLPKEGEEGLTELRETLRPPVTDNNTEAVKSKELIMQGFVHFLKNLLKNKVYMLFLLVTVIQFSGFVGFFSFMPKYLEQHYGKSASEAIFLIGVYSLPIIAVGYFLGGYFMKRYKVSTFLAAKIAFFSSITEYLLYILSFALVCKNAAVAGLTVTYDGVEGVSYLDNLTAGCNLNCNCPTDVWDPVCGDNGMAFVSACLAGCSSSSGSGQDMVFYNCSCVLSSNATAILGQCPREEKCNTMLLYFMILNLVCCFIYSIGAMPGYMVLIR</sequence>
<dbReference type="PANTHER" id="PTHR11388">
    <property type="entry name" value="ORGANIC ANION TRANSPORTER"/>
    <property type="match status" value="1"/>
</dbReference>
<reference evidence="11" key="1">
    <citation type="thesis" date="2020" institute="ProQuest LLC" country="789 East Eisenhower Parkway, Ann Arbor, MI, USA">
        <title>Comparative Genomics and Chromosome Evolution.</title>
        <authorList>
            <person name="Mudd A.B."/>
        </authorList>
    </citation>
    <scope>NUCLEOTIDE SEQUENCE</scope>
    <source>
        <strain evidence="11">1538</strain>
        <tissue evidence="11">Blood</tissue>
    </source>
</reference>
<dbReference type="Proteomes" id="UP001181693">
    <property type="component" value="Unassembled WGS sequence"/>
</dbReference>
<gene>
    <name evidence="11" type="ORF">GDO54_006251</name>
</gene>
<dbReference type="InterPro" id="IPR004156">
    <property type="entry name" value="OATP"/>
</dbReference>
<name>A0AAV3AX38_PYXAD</name>
<feature type="domain" description="Major facilitator superfamily (MFS) profile" evidence="9">
    <location>
        <begin position="1"/>
        <end position="497"/>
    </location>
</feature>
<proteinExistence type="inferred from homology"/>
<feature type="transmembrane region" description="Helical" evidence="8">
    <location>
        <begin position="316"/>
        <end position="335"/>
    </location>
</feature>
<dbReference type="SUPFAM" id="SSF100895">
    <property type="entry name" value="Kazal-type serine protease inhibitors"/>
    <property type="match status" value="1"/>
</dbReference>
<feature type="transmembrane region" description="Helical" evidence="8">
    <location>
        <begin position="279"/>
        <end position="301"/>
    </location>
</feature>
<evidence type="ECO:0000256" key="3">
    <source>
        <dbReference type="ARBA" id="ARBA00022475"/>
    </source>
</evidence>
<dbReference type="InterPro" id="IPR002350">
    <property type="entry name" value="Kazal_dom"/>
</dbReference>
<dbReference type="InterPro" id="IPR036058">
    <property type="entry name" value="Kazal_dom_sf"/>
</dbReference>
<organism evidence="11 12">
    <name type="scientific">Pyxicephalus adspersus</name>
    <name type="common">African bullfrog</name>
    <dbReference type="NCBI Taxonomy" id="30357"/>
    <lineage>
        <taxon>Eukaryota</taxon>
        <taxon>Metazoa</taxon>
        <taxon>Chordata</taxon>
        <taxon>Craniata</taxon>
        <taxon>Vertebrata</taxon>
        <taxon>Euteleostomi</taxon>
        <taxon>Amphibia</taxon>
        <taxon>Batrachia</taxon>
        <taxon>Anura</taxon>
        <taxon>Neobatrachia</taxon>
        <taxon>Ranoidea</taxon>
        <taxon>Pyxicephalidae</taxon>
        <taxon>Pyxicephalinae</taxon>
        <taxon>Pyxicephalus</taxon>
    </lineage>
</organism>
<keyword evidence="3" id="KW-1003">Cell membrane</keyword>
<dbReference type="InterPro" id="IPR020846">
    <property type="entry name" value="MFS_dom"/>
</dbReference>
<evidence type="ECO:0000256" key="7">
    <source>
        <dbReference type="ARBA" id="ARBA00023157"/>
    </source>
</evidence>
<keyword evidence="5 8" id="KW-1133">Transmembrane helix</keyword>